<dbReference type="PANTHER" id="PTHR16089">
    <property type="entry name" value="REST COREPRESSOR COREST PROTEIN-RELATED"/>
    <property type="match status" value="1"/>
</dbReference>
<dbReference type="InterPro" id="IPR051066">
    <property type="entry name" value="Trans_reg/Corepressor"/>
</dbReference>
<feature type="region of interest" description="Disordered" evidence="9">
    <location>
        <begin position="322"/>
        <end position="344"/>
    </location>
</feature>
<gene>
    <name evidence="13" type="primary">TRERF1</name>
</gene>
<accession>A0A8C9CIX6</accession>
<keyword evidence="7" id="KW-0539">Nucleus</keyword>
<reference evidence="13" key="2">
    <citation type="submission" date="2025-08" db="UniProtKB">
        <authorList>
            <consortium name="Ensembl"/>
        </authorList>
    </citation>
    <scope>IDENTIFICATION</scope>
</reference>
<dbReference type="PROSITE" id="PS50157">
    <property type="entry name" value="ZINC_FINGER_C2H2_2"/>
    <property type="match status" value="2"/>
</dbReference>
<organism evidence="13 14">
    <name type="scientific">Phocoena sinus</name>
    <name type="common">Vaquita</name>
    <dbReference type="NCBI Taxonomy" id="42100"/>
    <lineage>
        <taxon>Eukaryota</taxon>
        <taxon>Metazoa</taxon>
        <taxon>Chordata</taxon>
        <taxon>Craniata</taxon>
        <taxon>Vertebrata</taxon>
        <taxon>Euteleostomi</taxon>
        <taxon>Mammalia</taxon>
        <taxon>Eutheria</taxon>
        <taxon>Laurasiatheria</taxon>
        <taxon>Artiodactyla</taxon>
        <taxon>Whippomorpha</taxon>
        <taxon>Cetacea</taxon>
        <taxon>Odontoceti</taxon>
        <taxon>Phocoenidae</taxon>
        <taxon>Phocoena</taxon>
    </lineage>
</organism>
<dbReference type="PANTHER" id="PTHR16089:SF19">
    <property type="entry name" value="TRANSCRIPTIONAL-REGULATING FACTOR 1"/>
    <property type="match status" value="1"/>
</dbReference>
<dbReference type="InterPro" id="IPR001005">
    <property type="entry name" value="SANT/Myb"/>
</dbReference>
<dbReference type="GO" id="GO:0008270">
    <property type="term" value="F:zinc ion binding"/>
    <property type="evidence" value="ECO:0007669"/>
    <property type="project" value="UniProtKB-KW"/>
</dbReference>
<name>A0A8C9CIX6_PHOSS</name>
<dbReference type="SMART" id="SM01189">
    <property type="entry name" value="ELM2"/>
    <property type="match status" value="1"/>
</dbReference>
<reference evidence="13" key="1">
    <citation type="submission" date="2019-08" db="EMBL/GenBank/DDBJ databases">
        <title>Phocoena sinus (Vaquita) genome, mPhoSin1, primary haplotype.</title>
        <authorList>
            <person name="Morin P."/>
            <person name="Mountcastle J."/>
            <person name="Fungtammasan C."/>
            <person name="Rhie A."/>
            <person name="Rojas-Bracho L."/>
            <person name="Smith C.R."/>
            <person name="Taylor B.L."/>
            <person name="Gulland F.M.D."/>
            <person name="Musser W."/>
            <person name="Houck M."/>
            <person name="Haase B."/>
            <person name="Paez S."/>
            <person name="Howe K."/>
            <person name="Torrance J."/>
            <person name="Formenti G."/>
            <person name="Phillippy A."/>
            <person name="Ryder O."/>
            <person name="Jarvis E.D."/>
            <person name="Fedrigo O."/>
        </authorList>
    </citation>
    <scope>NUCLEOTIDE SEQUENCE [LARGE SCALE GENOMIC DNA]</scope>
</reference>
<evidence type="ECO:0000256" key="5">
    <source>
        <dbReference type="ARBA" id="ARBA00023125"/>
    </source>
</evidence>
<keyword evidence="4" id="KW-0805">Transcription regulation</keyword>
<keyword evidence="8" id="KW-0863">Zinc-finger</keyword>
<feature type="compositionally biased region" description="Basic and acidic residues" evidence="9">
    <location>
        <begin position="874"/>
        <end position="888"/>
    </location>
</feature>
<dbReference type="InterPro" id="IPR013087">
    <property type="entry name" value="Znf_C2H2_type"/>
</dbReference>
<dbReference type="SMART" id="SM00717">
    <property type="entry name" value="SANT"/>
    <property type="match status" value="1"/>
</dbReference>
<feature type="compositionally biased region" description="Low complexity" evidence="9">
    <location>
        <begin position="291"/>
        <end position="305"/>
    </location>
</feature>
<evidence type="ECO:0000256" key="1">
    <source>
        <dbReference type="ARBA" id="ARBA00004123"/>
    </source>
</evidence>
<evidence type="ECO:0000256" key="9">
    <source>
        <dbReference type="SAM" id="MobiDB-lite"/>
    </source>
</evidence>
<feature type="domain" description="SANT" evidence="12">
    <location>
        <begin position="789"/>
        <end position="840"/>
    </location>
</feature>
<feature type="domain" description="ELM2" evidence="11">
    <location>
        <begin position="683"/>
        <end position="774"/>
    </location>
</feature>
<dbReference type="Gene3D" id="1.10.10.60">
    <property type="entry name" value="Homeodomain-like"/>
    <property type="match status" value="1"/>
</dbReference>
<feature type="compositionally biased region" description="Polar residues" evidence="9">
    <location>
        <begin position="378"/>
        <end position="390"/>
    </location>
</feature>
<evidence type="ECO:0000256" key="7">
    <source>
        <dbReference type="ARBA" id="ARBA00023242"/>
    </source>
</evidence>
<feature type="compositionally biased region" description="Polar residues" evidence="9">
    <location>
        <begin position="451"/>
        <end position="460"/>
    </location>
</feature>
<dbReference type="SUPFAM" id="SSF46689">
    <property type="entry name" value="Homeodomain-like"/>
    <property type="match status" value="1"/>
</dbReference>
<dbReference type="PROSITE" id="PS51293">
    <property type="entry name" value="SANT"/>
    <property type="match status" value="1"/>
</dbReference>
<dbReference type="PROSITE" id="PS00028">
    <property type="entry name" value="ZINC_FINGER_C2H2_1"/>
    <property type="match status" value="2"/>
</dbReference>
<evidence type="ECO:0000256" key="6">
    <source>
        <dbReference type="ARBA" id="ARBA00023163"/>
    </source>
</evidence>
<keyword evidence="5" id="KW-0238">DNA-binding</keyword>
<dbReference type="Gene3D" id="3.30.160.60">
    <property type="entry name" value="Classic Zinc Finger"/>
    <property type="match status" value="1"/>
</dbReference>
<evidence type="ECO:0000256" key="4">
    <source>
        <dbReference type="ARBA" id="ARBA00023015"/>
    </source>
</evidence>
<comment type="subcellular location">
    <subcellularLocation>
        <location evidence="1">Nucleus</location>
    </subcellularLocation>
</comment>
<feature type="region of interest" description="Disordered" evidence="9">
    <location>
        <begin position="257"/>
        <end position="307"/>
    </location>
</feature>
<dbReference type="Ensembl" id="ENSPSNT00000020813.1">
    <property type="protein sequence ID" value="ENSPSNP00000018468.1"/>
    <property type="gene ID" value="ENSPSNG00000013444.1"/>
</dbReference>
<feature type="region of interest" description="Disordered" evidence="9">
    <location>
        <begin position="189"/>
        <end position="235"/>
    </location>
</feature>
<feature type="region of interest" description="Disordered" evidence="9">
    <location>
        <begin position="367"/>
        <end position="490"/>
    </location>
</feature>
<dbReference type="InterPro" id="IPR036236">
    <property type="entry name" value="Znf_C2H2_sf"/>
</dbReference>
<dbReference type="CTD" id="55809"/>
<dbReference type="GeneID" id="116761886"/>
<dbReference type="InterPro" id="IPR000949">
    <property type="entry name" value="ELM2_dom"/>
</dbReference>
<dbReference type="GeneTree" id="ENSGT00940000160303"/>
<dbReference type="AlphaFoldDB" id="A0A8C9CIX6"/>
<dbReference type="GO" id="GO:0003714">
    <property type="term" value="F:transcription corepressor activity"/>
    <property type="evidence" value="ECO:0007669"/>
    <property type="project" value="TreeGrafter"/>
</dbReference>
<keyword evidence="2" id="KW-0597">Phosphoprotein</keyword>
<evidence type="ECO:0000256" key="3">
    <source>
        <dbReference type="ARBA" id="ARBA00022990"/>
    </source>
</evidence>
<feature type="domain" description="C2H2-type" evidence="10">
    <location>
        <begin position="1001"/>
        <end position="1028"/>
    </location>
</feature>
<evidence type="ECO:0000313" key="13">
    <source>
        <dbReference type="Ensembl" id="ENSPSNP00000018468.1"/>
    </source>
</evidence>
<dbReference type="RefSeq" id="XP_032504191.1">
    <property type="nucleotide sequence ID" value="XM_032648300.1"/>
</dbReference>
<dbReference type="SUPFAM" id="SSF57667">
    <property type="entry name" value="beta-beta-alpha zinc fingers"/>
    <property type="match status" value="1"/>
</dbReference>
<feature type="compositionally biased region" description="Acidic residues" evidence="9">
    <location>
        <begin position="858"/>
        <end position="873"/>
    </location>
</feature>
<dbReference type="GO" id="GO:0000118">
    <property type="term" value="C:histone deacetylase complex"/>
    <property type="evidence" value="ECO:0007669"/>
    <property type="project" value="TreeGrafter"/>
</dbReference>
<dbReference type="Proteomes" id="UP000694554">
    <property type="component" value="Chromosome 11"/>
</dbReference>
<evidence type="ECO:0000256" key="2">
    <source>
        <dbReference type="ARBA" id="ARBA00022553"/>
    </source>
</evidence>
<feature type="region of interest" description="Disordered" evidence="9">
    <location>
        <begin position="858"/>
        <end position="906"/>
    </location>
</feature>
<keyword evidence="6" id="KW-0804">Transcription</keyword>
<dbReference type="InterPro" id="IPR017884">
    <property type="entry name" value="SANT_dom"/>
</dbReference>
<dbReference type="GO" id="GO:0003677">
    <property type="term" value="F:DNA binding"/>
    <property type="evidence" value="ECO:0007669"/>
    <property type="project" value="UniProtKB-KW"/>
</dbReference>
<dbReference type="Pfam" id="PF01448">
    <property type="entry name" value="ELM2"/>
    <property type="match status" value="1"/>
</dbReference>
<proteinExistence type="predicted"/>
<evidence type="ECO:0000256" key="8">
    <source>
        <dbReference type="PROSITE-ProRule" id="PRU00042"/>
    </source>
</evidence>
<reference evidence="13" key="3">
    <citation type="submission" date="2025-09" db="UniProtKB">
        <authorList>
            <consortium name="Ensembl"/>
        </authorList>
    </citation>
    <scope>IDENTIFICATION</scope>
</reference>
<sequence>MGDQQLYKTNHVAHGGENLFYQQPPLGIHGGLNHNYGNTVPGAGMDAPQASPISPHFPQDTRDGLGLPVGSKTLGQVDTSRQGGWAGHAGPGNHVQLRGNLTNSNMMWGSPAQAEPTDGYQYTYSQASEIRTQKLTSGVLHKLDSFTQVFANQNLRIQVNNMAQVLHTQSAVMDGAPESALRQLLSQKPMEPPAPALPSRYQQVPQQPHPGFTGGLSKPALQVAPHPSQGHPYYDYQQPLAQMPVQGGQSLQAPQMLSQHMPQHQYYPQQQQQQAGQPRMSVQDMQPPPQQQVCPAQPQQLQQRQGAMQIPQYYQSSPMAQHLPESRQPQMHLQPPSYHRDPHQYTPEQAHAVQLIQLGSVPQYYYQEPQQPYGHPVYQQSHLPQPQQPEDGQPKTYPSDRQAQAMLSSHGDLGPPDTGMGDPASSDLNRVGSVLPHRPLLSPSGIHLNNMGPQHQQPSPSAVWPQMHLPDGRAQPGSPDSSGQPKGVFGEQFDAKNKLTCSICLKEFKSLPALNGHMRSHGGMRASPSLKQEIPKKHQPGLAKAEEALKTAPEKKKFRHRPEPLFIPPPPSYTPNLAASHSGATLYQSQLRSPRVLGDHLLLDPAHELPPYTPPPMLSPVRQGSGLFSNVLISGHGAGAHPQLPLTPLTPTPRVLLCRPNSIDGSNVTVTPGPGEQTVDVEPRINIGLRFQAEIPELQDVSALAQDTHKATLVWKPWPELENHDFQQRVENLLNLCCSSALPGGGTNSEFALHSLFEAKGDVMAALEMLLLRKPVRLKCHPLANYHYAGSDKWTSLERKLFNKALATYNKDFIFVQKMVKSKTVAQCVEYYYTWKKIMRLGRKHRTRLSEIIDDCVTSEEDEEVQEEEEDPEEDRKSTREEESELPKSPEPPPGPVLASAEGPPLQALGQPSGSFICEMPNCGADCRCHVTPFLPQVFSSRQALNGHARIHGGTNQVTKARGALPSGKQKPGSAQSGYCSVKSSPSHSTTSGETDPTTIFPCKECGKVFFKIKSRNAHMKTHRQQEEQQRQKAQKAAFAAEMAATIERTTGPVGPPGLLPLDQLSLIKPIKDVDILDDDVVQQLGGVMEEAEVVDTGLLLDDQDSVLLQGDTEL</sequence>
<evidence type="ECO:0000259" key="11">
    <source>
        <dbReference type="PROSITE" id="PS51156"/>
    </source>
</evidence>
<dbReference type="FunFam" id="1.10.10.60:FF:000086">
    <property type="entry name" value="transcriptional-regulating factor 1 isoform X1"/>
    <property type="match status" value="1"/>
</dbReference>
<keyword evidence="8" id="KW-0862">Zinc</keyword>
<evidence type="ECO:0000313" key="14">
    <source>
        <dbReference type="Proteomes" id="UP000694554"/>
    </source>
</evidence>
<keyword evidence="14" id="KW-1185">Reference proteome</keyword>
<feature type="compositionally biased region" description="Low complexity" evidence="9">
    <location>
        <begin position="981"/>
        <end position="995"/>
    </location>
</feature>
<evidence type="ECO:0000259" key="12">
    <source>
        <dbReference type="PROSITE" id="PS51293"/>
    </source>
</evidence>
<evidence type="ECO:0000259" key="10">
    <source>
        <dbReference type="PROSITE" id="PS50157"/>
    </source>
</evidence>
<feature type="compositionally biased region" description="Low complexity" evidence="9">
    <location>
        <begin position="259"/>
        <end position="274"/>
    </location>
</feature>
<feature type="region of interest" description="Disordered" evidence="9">
    <location>
        <begin position="948"/>
        <end position="998"/>
    </location>
</feature>
<feature type="domain" description="C2H2-type" evidence="10">
    <location>
        <begin position="499"/>
        <end position="526"/>
    </location>
</feature>
<dbReference type="Pfam" id="PF13912">
    <property type="entry name" value="zf-C2H2_6"/>
    <property type="match status" value="2"/>
</dbReference>
<dbReference type="GO" id="GO:0005667">
    <property type="term" value="C:transcription regulator complex"/>
    <property type="evidence" value="ECO:0007669"/>
    <property type="project" value="TreeGrafter"/>
</dbReference>
<keyword evidence="8" id="KW-0479">Metal-binding</keyword>
<keyword evidence="3" id="KW-0007">Acetylation</keyword>
<protein>
    <submittedName>
        <fullName evidence="13">Transcriptional regulating factor 1</fullName>
    </submittedName>
</protein>
<dbReference type="SMART" id="SM00355">
    <property type="entry name" value="ZnF_C2H2"/>
    <property type="match status" value="3"/>
</dbReference>
<dbReference type="GO" id="GO:0006357">
    <property type="term" value="P:regulation of transcription by RNA polymerase II"/>
    <property type="evidence" value="ECO:0007669"/>
    <property type="project" value="TreeGrafter"/>
</dbReference>
<dbReference type="InterPro" id="IPR009057">
    <property type="entry name" value="Homeodomain-like_sf"/>
</dbReference>
<dbReference type="PROSITE" id="PS51156">
    <property type="entry name" value="ELM2"/>
    <property type="match status" value="1"/>
</dbReference>